<gene>
    <name evidence="2" type="ORF">GCM10009804_62990</name>
</gene>
<dbReference type="Proteomes" id="UP001501705">
    <property type="component" value="Unassembled WGS sequence"/>
</dbReference>
<sequence>MVVVAVAGMWWVICQGPGPQTAYPSMADRSTGGTATGEISGAASMQPGVSLRSRETADPGRATAWASWRAVSHETWLECAGRWLE</sequence>
<dbReference type="EMBL" id="BAAAPH010000025">
    <property type="protein sequence ID" value="GAA1597888.1"/>
    <property type="molecule type" value="Genomic_DNA"/>
</dbReference>
<accession>A0ABN2E9F9</accession>
<feature type="region of interest" description="Disordered" evidence="1">
    <location>
        <begin position="24"/>
        <end position="54"/>
    </location>
</feature>
<comment type="caution">
    <text evidence="2">The sequence shown here is derived from an EMBL/GenBank/DDBJ whole genome shotgun (WGS) entry which is preliminary data.</text>
</comment>
<keyword evidence="3" id="KW-1185">Reference proteome</keyword>
<evidence type="ECO:0000313" key="3">
    <source>
        <dbReference type="Proteomes" id="UP001501705"/>
    </source>
</evidence>
<proteinExistence type="predicted"/>
<evidence type="ECO:0000256" key="1">
    <source>
        <dbReference type="SAM" id="MobiDB-lite"/>
    </source>
</evidence>
<evidence type="ECO:0008006" key="4">
    <source>
        <dbReference type="Google" id="ProtNLM"/>
    </source>
</evidence>
<name>A0ABN2E9F9_9ACTN</name>
<protein>
    <recommendedName>
        <fullName evidence="4">Secreted protein</fullName>
    </recommendedName>
</protein>
<organism evidence="2 3">
    <name type="scientific">Kribbella hippodromi</name>
    <dbReference type="NCBI Taxonomy" id="434347"/>
    <lineage>
        <taxon>Bacteria</taxon>
        <taxon>Bacillati</taxon>
        <taxon>Actinomycetota</taxon>
        <taxon>Actinomycetes</taxon>
        <taxon>Propionibacteriales</taxon>
        <taxon>Kribbellaceae</taxon>
        <taxon>Kribbella</taxon>
    </lineage>
</organism>
<evidence type="ECO:0000313" key="2">
    <source>
        <dbReference type="EMBL" id="GAA1597888.1"/>
    </source>
</evidence>
<reference evidence="2 3" key="1">
    <citation type="journal article" date="2019" name="Int. J. Syst. Evol. Microbiol.">
        <title>The Global Catalogue of Microorganisms (GCM) 10K type strain sequencing project: providing services to taxonomists for standard genome sequencing and annotation.</title>
        <authorList>
            <consortium name="The Broad Institute Genomics Platform"/>
            <consortium name="The Broad Institute Genome Sequencing Center for Infectious Disease"/>
            <person name="Wu L."/>
            <person name="Ma J."/>
        </authorList>
    </citation>
    <scope>NUCLEOTIDE SEQUENCE [LARGE SCALE GENOMIC DNA]</scope>
    <source>
        <strain evidence="2 3">JCM 15572</strain>
    </source>
</reference>